<feature type="domain" description="RING-type" evidence="27">
    <location>
        <begin position="473"/>
        <end position="514"/>
    </location>
</feature>
<evidence type="ECO:0000256" key="3">
    <source>
        <dbReference type="ARBA" id="ARBA00001971"/>
    </source>
</evidence>
<accession>A0AB34FYR5</accession>
<dbReference type="InterPro" id="IPR013083">
    <property type="entry name" value="Znf_RING/FYVE/PHD"/>
</dbReference>
<dbReference type="Pfam" id="PF00175">
    <property type="entry name" value="NAD_binding_1"/>
    <property type="match status" value="1"/>
</dbReference>
<dbReference type="GO" id="GO:0005829">
    <property type="term" value="C:cytosol"/>
    <property type="evidence" value="ECO:0007669"/>
    <property type="project" value="TreeGrafter"/>
</dbReference>
<dbReference type="FunFam" id="1.10.630.10:FF:000040">
    <property type="entry name" value="Bifunctional cytochrome P450/NADPH--P450 reductase"/>
    <property type="match status" value="1"/>
</dbReference>
<keyword evidence="21" id="KW-0511">Multifunctional enzyme</keyword>
<dbReference type="FunFam" id="2.40.30.10:FF:000198">
    <property type="entry name" value="Bifunctional cytochrome P450/NADPH--P450 reductase"/>
    <property type="match status" value="1"/>
</dbReference>
<dbReference type="PROSITE" id="PS00086">
    <property type="entry name" value="CYTOCHROME_P450"/>
    <property type="match status" value="1"/>
</dbReference>
<evidence type="ECO:0000256" key="18">
    <source>
        <dbReference type="ARBA" id="ARBA00023002"/>
    </source>
</evidence>
<dbReference type="Gene3D" id="3.40.50.80">
    <property type="entry name" value="Nucleotide-binding domain of ferredoxin-NADP reductase (FNR) module"/>
    <property type="match status" value="1"/>
</dbReference>
<reference evidence="30" key="1">
    <citation type="submission" date="2023-01" db="EMBL/GenBank/DDBJ databases">
        <title>The growth and conidiation of Purpureocillium lavendulum are regulated by nitrogen source and histone H3K14 acetylation.</title>
        <authorList>
            <person name="Tang P."/>
            <person name="Han J."/>
            <person name="Zhang C."/>
            <person name="Tang P."/>
            <person name="Qi F."/>
            <person name="Zhang K."/>
            <person name="Liang L."/>
        </authorList>
    </citation>
    <scope>NUCLEOTIDE SEQUENCE</scope>
    <source>
        <strain evidence="30">YMF1.00683</strain>
    </source>
</reference>
<dbReference type="Pfam" id="PF00067">
    <property type="entry name" value="p450"/>
    <property type="match status" value="1"/>
</dbReference>
<evidence type="ECO:0000256" key="20">
    <source>
        <dbReference type="ARBA" id="ARBA00023033"/>
    </source>
</evidence>
<keyword evidence="14" id="KW-0274">FAD</keyword>
<dbReference type="CDD" id="cd11068">
    <property type="entry name" value="CYP120A1"/>
    <property type="match status" value="1"/>
</dbReference>
<name>A0AB34FYR5_9HYPO</name>
<organism evidence="30 31">
    <name type="scientific">Purpureocillium lavendulum</name>
    <dbReference type="NCBI Taxonomy" id="1247861"/>
    <lineage>
        <taxon>Eukaryota</taxon>
        <taxon>Fungi</taxon>
        <taxon>Dikarya</taxon>
        <taxon>Ascomycota</taxon>
        <taxon>Pezizomycotina</taxon>
        <taxon>Sordariomycetes</taxon>
        <taxon>Hypocreomycetidae</taxon>
        <taxon>Hypocreales</taxon>
        <taxon>Ophiocordycipitaceae</taxon>
        <taxon>Purpureocillium</taxon>
    </lineage>
</organism>
<evidence type="ECO:0000256" key="16">
    <source>
        <dbReference type="ARBA" id="ARBA00022857"/>
    </source>
</evidence>
<keyword evidence="31" id="KW-1185">Reference proteome</keyword>
<dbReference type="PROSITE" id="PS50902">
    <property type="entry name" value="FLAVODOXIN_LIKE"/>
    <property type="match status" value="1"/>
</dbReference>
<evidence type="ECO:0000259" key="28">
    <source>
        <dbReference type="PROSITE" id="PS50902"/>
    </source>
</evidence>
<evidence type="ECO:0000256" key="1">
    <source>
        <dbReference type="ARBA" id="ARBA00000900"/>
    </source>
</evidence>
<dbReference type="Pfam" id="PF13639">
    <property type="entry name" value="zf-RING_2"/>
    <property type="match status" value="1"/>
</dbReference>
<dbReference type="GO" id="GO:0005506">
    <property type="term" value="F:iron ion binding"/>
    <property type="evidence" value="ECO:0007669"/>
    <property type="project" value="InterPro"/>
</dbReference>
<dbReference type="PANTHER" id="PTHR19384:SF127">
    <property type="entry name" value="BIFUNCTIONAL CYTOCHROME P450_NADPH--P450 REDUCTASE"/>
    <property type="match status" value="1"/>
</dbReference>
<keyword evidence="15" id="KW-0862">Zinc</keyword>
<keyword evidence="8" id="KW-0285">Flavoprotein</keyword>
<evidence type="ECO:0000256" key="11">
    <source>
        <dbReference type="ARBA" id="ARBA00022723"/>
    </source>
</evidence>
<comment type="cofactor">
    <cofactor evidence="2">
        <name>FMN</name>
        <dbReference type="ChEBI" id="CHEBI:58210"/>
    </cofactor>
</comment>
<evidence type="ECO:0000256" key="14">
    <source>
        <dbReference type="ARBA" id="ARBA00022827"/>
    </source>
</evidence>
<keyword evidence="6" id="KW-0813">Transport</keyword>
<dbReference type="InterPro" id="IPR023173">
    <property type="entry name" value="NADPH_Cyt_P450_Rdtase_alpha"/>
</dbReference>
<evidence type="ECO:0000256" key="25">
    <source>
        <dbReference type="PROSITE-ProRule" id="PRU00175"/>
    </source>
</evidence>
<comment type="similarity">
    <text evidence="5">In the N-terminal section; belongs to the cytochrome P450 family.</text>
</comment>
<evidence type="ECO:0000256" key="22">
    <source>
        <dbReference type="ARBA" id="ARBA00047827"/>
    </source>
</evidence>
<comment type="cofactor">
    <cofactor evidence="4">
        <name>FAD</name>
        <dbReference type="ChEBI" id="CHEBI:57692"/>
    </cofactor>
</comment>
<keyword evidence="18" id="KW-0560">Oxidoreductase</keyword>
<comment type="catalytic activity">
    <reaction evidence="1">
        <text>S-ubiquitinyl-[E2 ubiquitin-conjugating enzyme]-L-cysteine + [acceptor protein]-L-lysine = [E2 ubiquitin-conjugating enzyme]-L-cysteine + N(6)-ubiquitinyl-[acceptor protein]-L-lysine.</text>
        <dbReference type="EC" id="2.3.2.27"/>
    </reaction>
</comment>
<evidence type="ECO:0000256" key="17">
    <source>
        <dbReference type="ARBA" id="ARBA00022982"/>
    </source>
</evidence>
<dbReference type="SUPFAM" id="SSF52343">
    <property type="entry name" value="Ferredoxin reductase-like, C-terminal NADP-linked domain"/>
    <property type="match status" value="1"/>
</dbReference>
<dbReference type="PRINTS" id="PR00463">
    <property type="entry name" value="EP450I"/>
</dbReference>
<dbReference type="Gene3D" id="3.30.40.10">
    <property type="entry name" value="Zinc/RING finger domain, C3HC4 (zinc finger)"/>
    <property type="match status" value="1"/>
</dbReference>
<dbReference type="Gene3D" id="1.10.630.10">
    <property type="entry name" value="Cytochrome P450"/>
    <property type="match status" value="1"/>
</dbReference>
<feature type="binding site" description="axial binding residue" evidence="24">
    <location>
        <position position="950"/>
    </location>
    <ligand>
        <name>heme</name>
        <dbReference type="ChEBI" id="CHEBI:30413"/>
    </ligand>
    <ligandPart>
        <name>Fe</name>
        <dbReference type="ChEBI" id="CHEBI:18248"/>
    </ligandPart>
</feature>
<comment type="caution">
    <text evidence="30">The sequence shown here is derived from an EMBL/GenBank/DDBJ whole genome shotgun (WGS) entry which is preliminary data.</text>
</comment>
<evidence type="ECO:0000256" key="8">
    <source>
        <dbReference type="ARBA" id="ARBA00022630"/>
    </source>
</evidence>
<comment type="catalytic activity">
    <reaction evidence="22">
        <text>an organic molecule + reduced [NADPH--hemoprotein reductase] + O2 = an alcohol + oxidized [NADPH--hemoprotein reductase] + H2O + H(+)</text>
        <dbReference type="Rhea" id="RHEA:17149"/>
        <dbReference type="Rhea" id="RHEA-COMP:11964"/>
        <dbReference type="Rhea" id="RHEA-COMP:11965"/>
        <dbReference type="ChEBI" id="CHEBI:15377"/>
        <dbReference type="ChEBI" id="CHEBI:15378"/>
        <dbReference type="ChEBI" id="CHEBI:15379"/>
        <dbReference type="ChEBI" id="CHEBI:30879"/>
        <dbReference type="ChEBI" id="CHEBI:57618"/>
        <dbReference type="ChEBI" id="CHEBI:58210"/>
        <dbReference type="ChEBI" id="CHEBI:142491"/>
        <dbReference type="EC" id="1.14.14.1"/>
    </reaction>
</comment>
<dbReference type="GO" id="GO:0010181">
    <property type="term" value="F:FMN binding"/>
    <property type="evidence" value="ECO:0007669"/>
    <property type="project" value="InterPro"/>
</dbReference>
<dbReference type="GO" id="GO:0008270">
    <property type="term" value="F:zinc ion binding"/>
    <property type="evidence" value="ECO:0007669"/>
    <property type="project" value="UniProtKB-KW"/>
</dbReference>
<dbReference type="Pfam" id="PF00258">
    <property type="entry name" value="Flavodoxin_1"/>
    <property type="match status" value="1"/>
</dbReference>
<dbReference type="EMBL" id="JAQHRD010000002">
    <property type="protein sequence ID" value="KAJ6444260.1"/>
    <property type="molecule type" value="Genomic_DNA"/>
</dbReference>
<dbReference type="SUPFAM" id="SSF57850">
    <property type="entry name" value="RING/U-box"/>
    <property type="match status" value="1"/>
</dbReference>
<dbReference type="FunFam" id="1.20.990.10:FF:000011">
    <property type="entry name" value="Bifunctional cytochrome P450/NADPH--P450 reductase"/>
    <property type="match status" value="1"/>
</dbReference>
<dbReference type="FunFam" id="3.30.40.10:FF:000127">
    <property type="entry name" value="E3 ubiquitin-protein ligase RNF181"/>
    <property type="match status" value="1"/>
</dbReference>
<evidence type="ECO:0000313" key="30">
    <source>
        <dbReference type="EMBL" id="KAJ6444260.1"/>
    </source>
</evidence>
<evidence type="ECO:0000259" key="27">
    <source>
        <dbReference type="PROSITE" id="PS50089"/>
    </source>
</evidence>
<dbReference type="InterPro" id="IPR001841">
    <property type="entry name" value="Znf_RING"/>
</dbReference>
<keyword evidence="17" id="KW-0249">Electron transport</keyword>
<dbReference type="GO" id="GO:0050660">
    <property type="term" value="F:flavin adenine dinucleotide binding"/>
    <property type="evidence" value="ECO:0007669"/>
    <property type="project" value="TreeGrafter"/>
</dbReference>
<dbReference type="GO" id="GO:0020037">
    <property type="term" value="F:heme binding"/>
    <property type="evidence" value="ECO:0007669"/>
    <property type="project" value="InterPro"/>
</dbReference>
<dbReference type="InterPro" id="IPR003097">
    <property type="entry name" value="CysJ-like_FAD-binding"/>
</dbReference>
<evidence type="ECO:0000256" key="26">
    <source>
        <dbReference type="SAM" id="MobiDB-lite"/>
    </source>
</evidence>
<dbReference type="SMART" id="SM00184">
    <property type="entry name" value="RING"/>
    <property type="match status" value="1"/>
</dbReference>
<dbReference type="InterPro" id="IPR017927">
    <property type="entry name" value="FAD-bd_FR_type"/>
</dbReference>
<feature type="domain" description="Flavodoxin-like" evidence="28">
    <location>
        <begin position="1042"/>
        <end position="1183"/>
    </location>
</feature>
<dbReference type="InterPro" id="IPR001128">
    <property type="entry name" value="Cyt_P450"/>
</dbReference>
<dbReference type="FunFam" id="3.40.50.80:FF:000031">
    <property type="entry name" value="Bifunctional cytochrome P450/NADPH--P450 reductase"/>
    <property type="match status" value="1"/>
</dbReference>
<evidence type="ECO:0000313" key="31">
    <source>
        <dbReference type="Proteomes" id="UP001163105"/>
    </source>
</evidence>
<evidence type="ECO:0000256" key="15">
    <source>
        <dbReference type="ARBA" id="ARBA00022833"/>
    </source>
</evidence>
<dbReference type="InterPro" id="IPR017938">
    <property type="entry name" value="Riboflavin_synthase-like_b-brl"/>
</dbReference>
<keyword evidence="12 25" id="KW-0863">Zinc-finger</keyword>
<dbReference type="PRINTS" id="PR00385">
    <property type="entry name" value="P450"/>
</dbReference>
<dbReference type="GO" id="GO:0003958">
    <property type="term" value="F:NADPH-hemoprotein reductase activity"/>
    <property type="evidence" value="ECO:0007669"/>
    <property type="project" value="UniProtKB-EC"/>
</dbReference>
<keyword evidence="11 24" id="KW-0479">Metal-binding</keyword>
<dbReference type="Pfam" id="PF00667">
    <property type="entry name" value="FAD_binding_1"/>
    <property type="match status" value="1"/>
</dbReference>
<evidence type="ECO:0000259" key="29">
    <source>
        <dbReference type="PROSITE" id="PS51384"/>
    </source>
</evidence>
<dbReference type="InterPro" id="IPR029039">
    <property type="entry name" value="Flavoprotein-like_sf"/>
</dbReference>
<dbReference type="PANTHER" id="PTHR19384">
    <property type="entry name" value="NITRIC OXIDE SYNTHASE-RELATED"/>
    <property type="match status" value="1"/>
</dbReference>
<dbReference type="PROSITE" id="PS50089">
    <property type="entry name" value="ZF_RING_2"/>
    <property type="match status" value="1"/>
</dbReference>
<comment type="catalytic activity">
    <reaction evidence="23">
        <text>2 oxidized [cytochrome P450] + NADPH = 2 reduced [cytochrome P450] + NADP(+) + H(+)</text>
        <dbReference type="Rhea" id="RHEA:24040"/>
        <dbReference type="Rhea" id="RHEA-COMP:14627"/>
        <dbReference type="Rhea" id="RHEA-COMP:14628"/>
        <dbReference type="ChEBI" id="CHEBI:15378"/>
        <dbReference type="ChEBI" id="CHEBI:55376"/>
        <dbReference type="ChEBI" id="CHEBI:57783"/>
        <dbReference type="ChEBI" id="CHEBI:58349"/>
        <dbReference type="ChEBI" id="CHEBI:60344"/>
        <dbReference type="EC" id="1.6.2.4"/>
    </reaction>
</comment>
<feature type="domain" description="FAD-binding FR-type" evidence="29">
    <location>
        <begin position="1218"/>
        <end position="1445"/>
    </location>
</feature>
<dbReference type="SUPFAM" id="SSF63380">
    <property type="entry name" value="Riboflavin synthase domain-like"/>
    <property type="match status" value="1"/>
</dbReference>
<sequence>MGGGGKIPYPKHVWSPAGGWYAQPANWRANTLVAGAVLVGMVAVTWKFSAERETWARKPESWEWHPSRYWSKQLIEWDKEDRLKAESSKAAKDTVQYVQQSYEVRRGLFGAHHAGSVKATDRACINAAGMALSPGLVLHTQTFTLASRAFRIAGLAIGLGPSALTAYQRSQAQMASHGQQAGHLDATADREVVYCHACTNEWYRDEHGLECPDCGSDITEIIEANNDPREVDDDSLNAPSSGLLGSHRYEDDSDPEEADIEEHLGPQGFVHRRSTRHGDGQDQHHDPGIAPVLNRFYEMIETFGQPRTMDGHDTPVRDHDHTTPPPFPRVHRATFTSGPFGGGTASVTIYSGPVRHNMGHANNHGPPADPFQAIFTNVIRDLGPPPGGHEEAGPQAQTFARSLHDILSLFNPANAMAGDAVYSQEALDRIITQLMEANPQSNAAPPASEQALQSLDRRPVDREMLKGEGKTECTICIDELKIGEMAVFLPCKHWFHEDCVVLWLKEHNTCPICRTPIEKRNGNGNSSNTGQPASRIDIRQEATMAEAVPIPEPPGLPLIGNLAEFTTSPLKDILRLADTYGDIFRLHLGTRPVVFASTNELVNELCDEKRFHKSLGSALRIVREGVHDGLFTAYDDEPNWDRAHRILIPAFGPLSIRGMFDEMHDIATQLAMKFARHGPQAPIAVSDNFTRMALDTLALCAMDFRFNSYYTEEMHPFITAMGDFLTESSRRSKRPSFAPNFLYRAANEKFYKDIATMRKTADEVVEARKKNPTDRKDLLNAMLNGSDPKTGEKLSDQNITDQLITFLIAGHETTAGMMAFAFYYLLKNPSAYRKVQEEVDEVIGRGKVTVDHVTKLPYIAAVLRETLRISSTIPGFTVEPYEDTLLAGKYFVRKGEPITALLARAHLDPVVYGEDAREFRPERMSDDSFAQLNKEFPNCWKPFGNGKRGCIGRPFAWQEAMLALAMLFQNFNFTLDDPNYNLQIQETMTIKPKDFYMRASLRHGMTPTELEQHLAGKVSSEHYHAMSRKTSSNMSASAGKPLAVFYGSNSGTCEALAQRVAADAGRHGFRASTVAPLDDANQKIPKDRPVVIITASYEGQPPSNAALFVAWMESLKGNEMENVSYAVFGCGHRDWVQTFHRIPKLVDSKLGELGGKRIVPLATTDAAERDMFSDFESWEDESLWPALQEMYGTESSGDSDGDGLNVEVSTPRKSTLRQDVEEALVVSTKPLTESGSVKKHIEIQLPTGMTYRAGDYLAVLPFNPKKTVSRVFRRFKLSWDATLNISSDRPTTLPTDTAISAADVLSAYVELSQPATKRNIQALAEATQDQAIVQKLQKLASDDYHESITVKRISILDLLEQFPSIELPFGTYLGMLPPMRVRQYSISSSPLADPSKVTLTYSVLEQPALSGQGAHVGVATNFLASLSPGERLHVNVRPSKSFHLPSDAENTPIVCVAAGSGMAPFRGFMQERAAMIGAGRKVAPALLFFGCRNPEQDDLYADELARWEELGAVEVRRAYSRMPEKSFGCKYVQHRLSHDRDEVYKLWDRGAKIYVCGSRDVGKAIEAVCVDMVQESGSSKDVTEEKAKAWFEKQRNERYVTDVFD</sequence>
<dbReference type="PROSITE" id="PS51384">
    <property type="entry name" value="FAD_FR"/>
    <property type="match status" value="1"/>
</dbReference>
<keyword evidence="7 24" id="KW-0349">Heme</keyword>
<dbReference type="SUPFAM" id="SSF52218">
    <property type="entry name" value="Flavoproteins"/>
    <property type="match status" value="1"/>
</dbReference>
<dbReference type="InterPro" id="IPR001433">
    <property type="entry name" value="OxRdtase_FAD/NAD-bd"/>
</dbReference>
<comment type="cofactor">
    <cofactor evidence="3 24">
        <name>heme</name>
        <dbReference type="ChEBI" id="CHEBI:30413"/>
    </cofactor>
</comment>
<keyword evidence="16" id="KW-0521">NADP</keyword>
<evidence type="ECO:0000256" key="19">
    <source>
        <dbReference type="ARBA" id="ARBA00023004"/>
    </source>
</evidence>
<dbReference type="Gene3D" id="2.40.30.10">
    <property type="entry name" value="Translation factors"/>
    <property type="match status" value="1"/>
</dbReference>
<evidence type="ECO:0000256" key="5">
    <source>
        <dbReference type="ARBA" id="ARBA00010018"/>
    </source>
</evidence>
<keyword evidence="19 24" id="KW-0408">Iron</keyword>
<keyword evidence="9" id="KW-0288">FMN</keyword>
<dbReference type="GO" id="GO:0061630">
    <property type="term" value="F:ubiquitin protein ligase activity"/>
    <property type="evidence" value="ECO:0007669"/>
    <property type="project" value="UniProtKB-EC"/>
</dbReference>
<evidence type="ECO:0000256" key="4">
    <source>
        <dbReference type="ARBA" id="ARBA00001974"/>
    </source>
</evidence>
<dbReference type="GO" id="GO:0016567">
    <property type="term" value="P:protein ubiquitination"/>
    <property type="evidence" value="ECO:0007669"/>
    <property type="project" value="UniProtKB-ARBA"/>
</dbReference>
<dbReference type="Proteomes" id="UP001163105">
    <property type="component" value="Unassembled WGS sequence"/>
</dbReference>
<keyword evidence="20" id="KW-0503">Monooxygenase</keyword>
<dbReference type="SUPFAM" id="SSF48264">
    <property type="entry name" value="Cytochrome P450"/>
    <property type="match status" value="1"/>
</dbReference>
<dbReference type="InterPro" id="IPR002401">
    <property type="entry name" value="Cyt_P450_E_grp-I"/>
</dbReference>
<proteinExistence type="inferred from homology"/>
<gene>
    <name evidence="30" type="primary">cypD_E</name>
    <name evidence="30" type="ORF">O9K51_02654</name>
</gene>
<evidence type="ECO:0000256" key="10">
    <source>
        <dbReference type="ARBA" id="ARBA00022679"/>
    </source>
</evidence>
<dbReference type="InterPro" id="IPR008254">
    <property type="entry name" value="Flavodoxin/NO_synth"/>
</dbReference>
<evidence type="ECO:0000256" key="6">
    <source>
        <dbReference type="ARBA" id="ARBA00022448"/>
    </source>
</evidence>
<evidence type="ECO:0000256" key="7">
    <source>
        <dbReference type="ARBA" id="ARBA00022617"/>
    </source>
</evidence>
<evidence type="ECO:0000256" key="2">
    <source>
        <dbReference type="ARBA" id="ARBA00001917"/>
    </source>
</evidence>
<dbReference type="Gene3D" id="3.40.50.360">
    <property type="match status" value="1"/>
</dbReference>
<dbReference type="InterPro" id="IPR017972">
    <property type="entry name" value="Cyt_P450_CS"/>
</dbReference>
<dbReference type="CDD" id="cd06206">
    <property type="entry name" value="bifunctional_CYPOR"/>
    <property type="match status" value="1"/>
</dbReference>
<dbReference type="InterPro" id="IPR039261">
    <property type="entry name" value="FNR_nucleotide-bd"/>
</dbReference>
<evidence type="ECO:0000256" key="9">
    <source>
        <dbReference type="ARBA" id="ARBA00022643"/>
    </source>
</evidence>
<evidence type="ECO:0000256" key="24">
    <source>
        <dbReference type="PIRSR" id="PIRSR602401-1"/>
    </source>
</evidence>
<evidence type="ECO:0000256" key="13">
    <source>
        <dbReference type="ARBA" id="ARBA00022786"/>
    </source>
</evidence>
<keyword evidence="13" id="KW-0833">Ubl conjugation pathway</keyword>
<protein>
    <submittedName>
        <fullName evidence="30">NADPH cytochrome P450</fullName>
    </submittedName>
</protein>
<evidence type="ECO:0000256" key="21">
    <source>
        <dbReference type="ARBA" id="ARBA00023268"/>
    </source>
</evidence>
<dbReference type="FunFam" id="3.40.50.360:FF:000032">
    <property type="entry name" value="Bifunctional cytochrome P450/NADPH--P450 reductase"/>
    <property type="match status" value="1"/>
</dbReference>
<keyword evidence="10" id="KW-0808">Transferase</keyword>
<evidence type="ECO:0000256" key="23">
    <source>
        <dbReference type="ARBA" id="ARBA00049342"/>
    </source>
</evidence>
<evidence type="ECO:0000256" key="12">
    <source>
        <dbReference type="ARBA" id="ARBA00022771"/>
    </source>
</evidence>
<dbReference type="InterPro" id="IPR036396">
    <property type="entry name" value="Cyt_P450_sf"/>
</dbReference>
<dbReference type="GO" id="GO:0016712">
    <property type="term" value="F:oxidoreductase activity, acting on paired donors, with incorporation or reduction of molecular oxygen, reduced flavin or flavoprotein as one donor, and incorporation of one atom of oxygen"/>
    <property type="evidence" value="ECO:0007669"/>
    <property type="project" value="UniProtKB-EC"/>
</dbReference>
<feature type="region of interest" description="Disordered" evidence="26">
    <location>
        <begin position="227"/>
        <end position="259"/>
    </location>
</feature>
<dbReference type="Gene3D" id="1.20.990.10">
    <property type="entry name" value="NADPH-cytochrome p450 Reductase, Chain A, domain 3"/>
    <property type="match status" value="1"/>
</dbReference>